<dbReference type="GO" id="GO:0043565">
    <property type="term" value="F:sequence-specific DNA binding"/>
    <property type="evidence" value="ECO:0007669"/>
    <property type="project" value="InterPro"/>
</dbReference>
<reference evidence="6" key="1">
    <citation type="submission" date="2016-11" db="EMBL/GenBank/DDBJ databases">
        <authorList>
            <person name="Varghese N."/>
            <person name="Submissions S."/>
        </authorList>
    </citation>
    <scope>NUCLEOTIDE SEQUENCE [LARGE SCALE GENOMIC DNA]</scope>
    <source>
        <strain evidence="6">DSM 22623</strain>
    </source>
</reference>
<dbReference type="RefSeq" id="WP_073317253.1">
    <property type="nucleotide sequence ID" value="NZ_FQYP01000006.1"/>
</dbReference>
<sequence>MADQLDLKIINALIKNSKASYVELGNTIGLSPSSVRERIKKMEDEAIIKKYGITLDYAKLGYGLEVFIMLKLHSGKLDPFTKEWNSLSEIKEIYRVTGNYNIFLKAILVDQIHLQKFIDQLISYGEPTTHLILSDLTNTIDK</sequence>
<keyword evidence="6" id="KW-1185">Reference proteome</keyword>
<dbReference type="PROSITE" id="PS50956">
    <property type="entry name" value="HTH_ASNC_2"/>
    <property type="match status" value="1"/>
</dbReference>
<gene>
    <name evidence="5" type="ORF">SAMN04488508_106285</name>
</gene>
<dbReference type="PANTHER" id="PTHR30154">
    <property type="entry name" value="LEUCINE-RESPONSIVE REGULATORY PROTEIN"/>
    <property type="match status" value="1"/>
</dbReference>
<keyword evidence="1" id="KW-0805">Transcription regulation</keyword>
<dbReference type="GO" id="GO:0005829">
    <property type="term" value="C:cytosol"/>
    <property type="evidence" value="ECO:0007669"/>
    <property type="project" value="TreeGrafter"/>
</dbReference>
<dbReference type="CDD" id="cd00090">
    <property type="entry name" value="HTH_ARSR"/>
    <property type="match status" value="1"/>
</dbReference>
<dbReference type="InterPro" id="IPR011991">
    <property type="entry name" value="ArsR-like_HTH"/>
</dbReference>
<dbReference type="AlphaFoldDB" id="A0A1M6HHF1"/>
<dbReference type="GO" id="GO:0006355">
    <property type="term" value="P:regulation of DNA-templated transcription"/>
    <property type="evidence" value="ECO:0007669"/>
    <property type="project" value="UniProtKB-ARBA"/>
</dbReference>
<protein>
    <submittedName>
        <fullName evidence="5">Transcriptional regulator, AsnC family</fullName>
    </submittedName>
</protein>
<dbReference type="EMBL" id="FQYP01000006">
    <property type="protein sequence ID" value="SHJ21650.1"/>
    <property type="molecule type" value="Genomic_DNA"/>
</dbReference>
<dbReference type="PANTHER" id="PTHR30154:SF34">
    <property type="entry name" value="TRANSCRIPTIONAL REGULATOR AZLB"/>
    <property type="match status" value="1"/>
</dbReference>
<feature type="domain" description="HTH asnC-type" evidence="4">
    <location>
        <begin position="1"/>
        <end position="63"/>
    </location>
</feature>
<dbReference type="InterPro" id="IPR036390">
    <property type="entry name" value="WH_DNA-bd_sf"/>
</dbReference>
<dbReference type="InterPro" id="IPR019887">
    <property type="entry name" value="Tscrpt_reg_AsnC/Lrp_C"/>
</dbReference>
<organism evidence="5 6">
    <name type="scientific">Aquimarina spongiae</name>
    <dbReference type="NCBI Taxonomy" id="570521"/>
    <lineage>
        <taxon>Bacteria</taxon>
        <taxon>Pseudomonadati</taxon>
        <taxon>Bacteroidota</taxon>
        <taxon>Flavobacteriia</taxon>
        <taxon>Flavobacteriales</taxon>
        <taxon>Flavobacteriaceae</taxon>
        <taxon>Aquimarina</taxon>
    </lineage>
</organism>
<dbReference type="InterPro" id="IPR011008">
    <property type="entry name" value="Dimeric_a/b-barrel"/>
</dbReference>
<dbReference type="InterPro" id="IPR019888">
    <property type="entry name" value="Tscrpt_reg_AsnC-like"/>
</dbReference>
<dbReference type="Pfam" id="PF13404">
    <property type="entry name" value="HTH_AsnC-type"/>
    <property type="match status" value="1"/>
</dbReference>
<keyword evidence="3" id="KW-0804">Transcription</keyword>
<dbReference type="STRING" id="570521.SAMN04488508_106285"/>
<name>A0A1M6HHF1_9FLAO</name>
<evidence type="ECO:0000256" key="2">
    <source>
        <dbReference type="ARBA" id="ARBA00023125"/>
    </source>
</evidence>
<dbReference type="OrthoDB" id="9800326at2"/>
<dbReference type="InterPro" id="IPR036388">
    <property type="entry name" value="WH-like_DNA-bd_sf"/>
</dbReference>
<evidence type="ECO:0000256" key="3">
    <source>
        <dbReference type="ARBA" id="ARBA00023163"/>
    </source>
</evidence>
<proteinExistence type="predicted"/>
<dbReference type="InterPro" id="IPR000485">
    <property type="entry name" value="AsnC-type_HTH_dom"/>
</dbReference>
<evidence type="ECO:0000313" key="6">
    <source>
        <dbReference type="Proteomes" id="UP000184432"/>
    </source>
</evidence>
<keyword evidence="2" id="KW-0238">DNA-binding</keyword>
<dbReference type="PRINTS" id="PR00033">
    <property type="entry name" value="HTHASNC"/>
</dbReference>
<dbReference type="SMART" id="SM00344">
    <property type="entry name" value="HTH_ASNC"/>
    <property type="match status" value="1"/>
</dbReference>
<evidence type="ECO:0000313" key="5">
    <source>
        <dbReference type="EMBL" id="SHJ21650.1"/>
    </source>
</evidence>
<dbReference type="Gene3D" id="3.30.70.920">
    <property type="match status" value="1"/>
</dbReference>
<dbReference type="SUPFAM" id="SSF54909">
    <property type="entry name" value="Dimeric alpha+beta barrel"/>
    <property type="match status" value="1"/>
</dbReference>
<evidence type="ECO:0000256" key="1">
    <source>
        <dbReference type="ARBA" id="ARBA00023015"/>
    </source>
</evidence>
<accession>A0A1M6HHF1</accession>
<evidence type="ECO:0000259" key="4">
    <source>
        <dbReference type="PROSITE" id="PS50956"/>
    </source>
</evidence>
<dbReference type="Proteomes" id="UP000184432">
    <property type="component" value="Unassembled WGS sequence"/>
</dbReference>
<dbReference type="SUPFAM" id="SSF46785">
    <property type="entry name" value="Winged helix' DNA-binding domain"/>
    <property type="match status" value="1"/>
</dbReference>
<dbReference type="GO" id="GO:0043200">
    <property type="term" value="P:response to amino acid"/>
    <property type="evidence" value="ECO:0007669"/>
    <property type="project" value="TreeGrafter"/>
</dbReference>
<dbReference type="Gene3D" id="1.10.10.10">
    <property type="entry name" value="Winged helix-like DNA-binding domain superfamily/Winged helix DNA-binding domain"/>
    <property type="match status" value="1"/>
</dbReference>
<dbReference type="Pfam" id="PF01037">
    <property type="entry name" value="AsnC_trans_reg"/>
    <property type="match status" value="1"/>
</dbReference>